<reference evidence="1" key="2">
    <citation type="journal article" date="2015" name="Data Brief">
        <title>Shoot transcriptome of the giant reed, Arundo donax.</title>
        <authorList>
            <person name="Barrero R.A."/>
            <person name="Guerrero F.D."/>
            <person name="Moolhuijzen P."/>
            <person name="Goolsby J.A."/>
            <person name="Tidwell J."/>
            <person name="Bellgard S.E."/>
            <person name="Bellgard M.I."/>
        </authorList>
    </citation>
    <scope>NUCLEOTIDE SEQUENCE</scope>
    <source>
        <tissue evidence="1">Shoot tissue taken approximately 20 cm above the soil surface</tissue>
    </source>
</reference>
<proteinExistence type="predicted"/>
<evidence type="ECO:0000313" key="1">
    <source>
        <dbReference type="EMBL" id="JAE11582.1"/>
    </source>
</evidence>
<accession>A0A0A9FGZ3</accession>
<dbReference type="AlphaFoldDB" id="A0A0A9FGZ3"/>
<sequence>MRFVMFGVHRRNMSSSNLRCCTTCWRISSSLTPRHQAMFRCLRQGNEVDSNNTRLPREARLSRRGRALSHRHWNSQWSTTSSLIAELGASTTTGKVMPPPQEMRCSVCSCGQEVKTPS</sequence>
<dbReference type="EMBL" id="GBRH01186314">
    <property type="protein sequence ID" value="JAE11582.1"/>
    <property type="molecule type" value="Transcribed_RNA"/>
</dbReference>
<name>A0A0A9FGZ3_ARUDO</name>
<protein>
    <submittedName>
        <fullName evidence="1">Uncharacterized protein</fullName>
    </submittedName>
</protein>
<reference evidence="1" key="1">
    <citation type="submission" date="2014-09" db="EMBL/GenBank/DDBJ databases">
        <authorList>
            <person name="Magalhaes I.L.F."/>
            <person name="Oliveira U."/>
            <person name="Santos F.R."/>
            <person name="Vidigal T.H.D.A."/>
            <person name="Brescovit A.D."/>
            <person name="Santos A.J."/>
        </authorList>
    </citation>
    <scope>NUCLEOTIDE SEQUENCE</scope>
    <source>
        <tissue evidence="1">Shoot tissue taken approximately 20 cm above the soil surface</tissue>
    </source>
</reference>
<organism evidence="1">
    <name type="scientific">Arundo donax</name>
    <name type="common">Giant reed</name>
    <name type="synonym">Donax arundinaceus</name>
    <dbReference type="NCBI Taxonomy" id="35708"/>
    <lineage>
        <taxon>Eukaryota</taxon>
        <taxon>Viridiplantae</taxon>
        <taxon>Streptophyta</taxon>
        <taxon>Embryophyta</taxon>
        <taxon>Tracheophyta</taxon>
        <taxon>Spermatophyta</taxon>
        <taxon>Magnoliopsida</taxon>
        <taxon>Liliopsida</taxon>
        <taxon>Poales</taxon>
        <taxon>Poaceae</taxon>
        <taxon>PACMAD clade</taxon>
        <taxon>Arundinoideae</taxon>
        <taxon>Arundineae</taxon>
        <taxon>Arundo</taxon>
    </lineage>
</organism>